<dbReference type="Gene3D" id="3.40.50.150">
    <property type="entry name" value="Vaccinia Virus protein VP39"/>
    <property type="match status" value="1"/>
</dbReference>
<dbReference type="GO" id="GO:0004092">
    <property type="term" value="F:carnitine O-acetyltransferase activity"/>
    <property type="evidence" value="ECO:0007669"/>
    <property type="project" value="UniProtKB-EC"/>
</dbReference>
<dbReference type="RefSeq" id="WP_184478620.1">
    <property type="nucleotide sequence ID" value="NZ_JACHIV010000001.1"/>
</dbReference>
<reference evidence="1 2" key="1">
    <citation type="submission" date="2020-08" db="EMBL/GenBank/DDBJ databases">
        <title>Sequencing the genomes of 1000 actinobacteria strains.</title>
        <authorList>
            <person name="Klenk H.-P."/>
        </authorList>
    </citation>
    <scope>NUCLEOTIDE SEQUENCE [LARGE SCALE GENOMIC DNA]</scope>
    <source>
        <strain evidence="1 2">DSM 45582</strain>
    </source>
</reference>
<dbReference type="EC" id="2.3.1.7" evidence="1"/>
<evidence type="ECO:0000313" key="2">
    <source>
        <dbReference type="Proteomes" id="UP000580474"/>
    </source>
</evidence>
<dbReference type="SUPFAM" id="SSF53335">
    <property type="entry name" value="S-adenosyl-L-methionine-dependent methyltransferases"/>
    <property type="match status" value="1"/>
</dbReference>
<sequence>MQFDSTGKVTLDHIYTRPDPRDYFRTLRTLDYRIPQLAKPYFGKFLDEYRQARQVAVPTVVDIGSSYGINAALLKCDATLDELYAHYTDPAADALAHEEMLTRDRDWLRARGGGRDARFIGLDTSRAALDYALDAGFLDDVVHADLEAREPDEQQRQRLATADVVVSTGCLGYVGERTVRRIADAAGPRKPWMAHFVLRMFPFTEVAASLAELGYETVHVEGAFEQRRFASPQERALMLDTLAGAGVSPDGLESEGWLYAELFLSRPRE</sequence>
<accession>A0A840NB81</accession>
<keyword evidence="1" id="KW-0808">Transferase</keyword>
<evidence type="ECO:0000313" key="1">
    <source>
        <dbReference type="EMBL" id="MBB5068854.1"/>
    </source>
</evidence>
<gene>
    <name evidence="1" type="ORF">BJ969_001942</name>
</gene>
<protein>
    <submittedName>
        <fullName evidence="1">Carnitine O-acetyltransferase</fullName>
        <ecNumber evidence="1">2.3.1.7</ecNumber>
    </submittedName>
</protein>
<organism evidence="1 2">
    <name type="scientific">Saccharopolyspora gloriosae</name>
    <dbReference type="NCBI Taxonomy" id="455344"/>
    <lineage>
        <taxon>Bacteria</taxon>
        <taxon>Bacillati</taxon>
        <taxon>Actinomycetota</taxon>
        <taxon>Actinomycetes</taxon>
        <taxon>Pseudonocardiales</taxon>
        <taxon>Pseudonocardiaceae</taxon>
        <taxon>Saccharopolyspora</taxon>
    </lineage>
</organism>
<name>A0A840NB81_9PSEU</name>
<dbReference type="EMBL" id="JACHIV010000001">
    <property type="protein sequence ID" value="MBB5068854.1"/>
    <property type="molecule type" value="Genomic_DNA"/>
</dbReference>
<dbReference type="InterPro" id="IPR029063">
    <property type="entry name" value="SAM-dependent_MTases_sf"/>
</dbReference>
<proteinExistence type="predicted"/>
<comment type="caution">
    <text evidence="1">The sequence shown here is derived from an EMBL/GenBank/DDBJ whole genome shotgun (WGS) entry which is preliminary data.</text>
</comment>
<dbReference type="AlphaFoldDB" id="A0A840NB81"/>
<keyword evidence="2" id="KW-1185">Reference proteome</keyword>
<dbReference type="Proteomes" id="UP000580474">
    <property type="component" value="Unassembled WGS sequence"/>
</dbReference>
<keyword evidence="1" id="KW-0012">Acyltransferase</keyword>